<dbReference type="Gene3D" id="1.10.287.1490">
    <property type="match status" value="1"/>
</dbReference>
<dbReference type="GeneID" id="109538278"/>
<dbReference type="Proteomes" id="UP000019118">
    <property type="component" value="Unassembled WGS sequence"/>
</dbReference>
<sequence>MDKPTIADNPQLIFQEINKLVEALDDHQQQRVKLKMSMDQKHIYYEDLQQQEKTLKSNNASKDTSLTMTKDRQRAATEKNSYYRKIIDEICESVNAAYENIYEISENLNNNQEKLQSMGKNANNNVSRSDKKIGELVTIFNQLKDKRKKGLEELEIQMTDIGKENTELNHKNTEYENILLSYADNDEDLSELIEKELTELQGKLSTLHDEYSAITEEARTIDTCNEEVADKYQESIFSELESQLSNIILDVAQLCQNKDHQKTVEHKLTTFVQTLEDSESTLNAGLNDTVNIWTEVLQNDYMRRHLKLRQEIEEIRAYIGNHFKPSVGEKTYLNSLESLEELDENISNTTTDVTQLSTELNKIEHLLDSLKNSDDLSQKIQTVTNRIDQLYNEKAAIQISVNATSDEIQKATEQLPEKADKGELAILTFENTSLLEVKVLNKQHAEMQEIRIKLDDELKALENQLKELEASINARKQEAELVSQRRKDIDSLIRSQQTSAAPTVQMHTKKTAAHHDFTRPKTPESSTKKRKTAQSANIKKNWDSDSSMEEEIVNLSDLLKAKQRKRRTTEK</sequence>
<accession>A0AAR5PIY1</accession>
<keyword evidence="1" id="KW-0175">Coiled coil</keyword>
<feature type="compositionally biased region" description="Basic residues" evidence="2">
    <location>
        <begin position="561"/>
        <end position="571"/>
    </location>
</feature>
<feature type="coiled-coil region" evidence="1">
    <location>
        <begin position="151"/>
        <end position="217"/>
    </location>
</feature>
<proteinExistence type="predicted"/>
<dbReference type="KEGG" id="dpa:109538278"/>
<feature type="compositionally biased region" description="Basic and acidic residues" evidence="2">
    <location>
        <begin position="513"/>
        <end position="522"/>
    </location>
</feature>
<dbReference type="EnsemblMetazoa" id="XM_019905445.1">
    <property type="protein sequence ID" value="XP_019761004.1"/>
    <property type="gene ID" value="LOC109538278"/>
</dbReference>
<organism evidence="3 4">
    <name type="scientific">Dendroctonus ponderosae</name>
    <name type="common">Mountain pine beetle</name>
    <dbReference type="NCBI Taxonomy" id="77166"/>
    <lineage>
        <taxon>Eukaryota</taxon>
        <taxon>Metazoa</taxon>
        <taxon>Ecdysozoa</taxon>
        <taxon>Arthropoda</taxon>
        <taxon>Hexapoda</taxon>
        <taxon>Insecta</taxon>
        <taxon>Pterygota</taxon>
        <taxon>Neoptera</taxon>
        <taxon>Endopterygota</taxon>
        <taxon>Coleoptera</taxon>
        <taxon>Polyphaga</taxon>
        <taxon>Cucujiformia</taxon>
        <taxon>Curculionidae</taxon>
        <taxon>Scolytinae</taxon>
        <taxon>Dendroctonus</taxon>
    </lineage>
</organism>
<reference evidence="4" key="1">
    <citation type="journal article" date="2013" name="Genome Biol.">
        <title>Draft genome of the mountain pine beetle, Dendroctonus ponderosae Hopkins, a major forest pest.</title>
        <authorList>
            <person name="Keeling C.I."/>
            <person name="Yuen M.M."/>
            <person name="Liao N.Y."/>
            <person name="Docking T.R."/>
            <person name="Chan S.K."/>
            <person name="Taylor G.A."/>
            <person name="Palmquist D.L."/>
            <person name="Jackman S.D."/>
            <person name="Nguyen A."/>
            <person name="Li M."/>
            <person name="Henderson H."/>
            <person name="Janes J.K."/>
            <person name="Zhao Y."/>
            <person name="Pandoh P."/>
            <person name="Moore R."/>
            <person name="Sperling F.A."/>
            <person name="Huber D.P."/>
            <person name="Birol I."/>
            <person name="Jones S.J."/>
            <person name="Bohlmann J."/>
        </authorList>
    </citation>
    <scope>NUCLEOTIDE SEQUENCE</scope>
</reference>
<feature type="region of interest" description="Disordered" evidence="2">
    <location>
        <begin position="494"/>
        <end position="571"/>
    </location>
</feature>
<evidence type="ECO:0000313" key="3">
    <source>
        <dbReference type="EnsemblMetazoa" id="XP_019761004.1"/>
    </source>
</evidence>
<name>A0AAR5PIY1_DENPD</name>
<feature type="compositionally biased region" description="Polar residues" evidence="2">
    <location>
        <begin position="56"/>
        <end position="68"/>
    </location>
</feature>
<keyword evidence="4" id="KW-1185">Reference proteome</keyword>
<dbReference type="RefSeq" id="XP_019761004.1">
    <property type="nucleotide sequence ID" value="XM_019905445.2"/>
</dbReference>
<feature type="coiled-coil region" evidence="1">
    <location>
        <begin position="444"/>
        <end position="485"/>
    </location>
</feature>
<feature type="compositionally biased region" description="Polar residues" evidence="2">
    <location>
        <begin position="494"/>
        <end position="506"/>
    </location>
</feature>
<evidence type="ECO:0000256" key="2">
    <source>
        <dbReference type="SAM" id="MobiDB-lite"/>
    </source>
</evidence>
<protein>
    <submittedName>
        <fullName evidence="3">Uncharacterized protein</fullName>
    </submittedName>
</protein>
<evidence type="ECO:0000313" key="4">
    <source>
        <dbReference type="Proteomes" id="UP000019118"/>
    </source>
</evidence>
<feature type="coiled-coil region" evidence="1">
    <location>
        <begin position="339"/>
        <end position="393"/>
    </location>
</feature>
<dbReference type="AlphaFoldDB" id="A0AAR5PIY1"/>
<evidence type="ECO:0000256" key="1">
    <source>
        <dbReference type="SAM" id="Coils"/>
    </source>
</evidence>
<feature type="region of interest" description="Disordered" evidence="2">
    <location>
        <begin position="54"/>
        <end position="75"/>
    </location>
</feature>
<reference evidence="3" key="2">
    <citation type="submission" date="2024-08" db="UniProtKB">
        <authorList>
            <consortium name="EnsemblMetazoa"/>
        </authorList>
    </citation>
    <scope>IDENTIFICATION</scope>
</reference>